<evidence type="ECO:0000313" key="3">
    <source>
        <dbReference type="EMBL" id="MDZ8117684.1"/>
    </source>
</evidence>
<reference evidence="3 4" key="1">
    <citation type="journal article" date="2024" name="Appl. Environ. Microbiol.">
        <title>Pontiella agarivorans sp. nov., a novel marine anaerobic bacterium capable of degrading macroalgal polysaccharides and fixing nitrogen.</title>
        <authorList>
            <person name="Liu N."/>
            <person name="Kivenson V."/>
            <person name="Peng X."/>
            <person name="Cui Z."/>
            <person name="Lankiewicz T.S."/>
            <person name="Gosselin K.M."/>
            <person name="English C.J."/>
            <person name="Blair E.M."/>
            <person name="O'Malley M.A."/>
            <person name="Valentine D.L."/>
        </authorList>
    </citation>
    <scope>NUCLEOTIDE SEQUENCE [LARGE SCALE GENOMIC DNA]</scope>
    <source>
        <strain evidence="3 4">NLcol2</strain>
    </source>
</reference>
<evidence type="ECO:0000259" key="2">
    <source>
        <dbReference type="Pfam" id="PF14403"/>
    </source>
</evidence>
<evidence type="ECO:0000313" key="4">
    <source>
        <dbReference type="Proteomes" id="UP001290861"/>
    </source>
</evidence>
<gene>
    <name evidence="3" type="ORF">P9H32_03515</name>
</gene>
<dbReference type="PANTHER" id="PTHR34595:SF2">
    <property type="entry name" value="BLR2978 PROTEIN"/>
    <property type="match status" value="1"/>
</dbReference>
<dbReference type="Proteomes" id="UP001290861">
    <property type="component" value="Unassembled WGS sequence"/>
</dbReference>
<dbReference type="InterPro" id="IPR007296">
    <property type="entry name" value="DUF403"/>
</dbReference>
<dbReference type="SUPFAM" id="SSF56059">
    <property type="entry name" value="Glutathione synthetase ATP-binding domain-like"/>
    <property type="match status" value="1"/>
</dbReference>
<name>A0ABU5MTZ9_9BACT</name>
<dbReference type="Pfam" id="PF04168">
    <property type="entry name" value="Alpha-E"/>
    <property type="match status" value="1"/>
</dbReference>
<dbReference type="InterPro" id="IPR025841">
    <property type="entry name" value="CP_ATPgrasp_2"/>
</dbReference>
<comment type="caution">
    <text evidence="3">The sequence shown here is derived from an EMBL/GenBank/DDBJ whole genome shotgun (WGS) entry which is preliminary data.</text>
</comment>
<feature type="domain" description="Circularly permuted ATP-grasp type 2" evidence="2">
    <location>
        <begin position="81"/>
        <end position="456"/>
    </location>
</feature>
<dbReference type="EMBL" id="JARVCO010000002">
    <property type="protein sequence ID" value="MDZ8117684.1"/>
    <property type="molecule type" value="Genomic_DNA"/>
</dbReference>
<dbReference type="PANTHER" id="PTHR34595">
    <property type="entry name" value="BLR5612 PROTEIN"/>
    <property type="match status" value="1"/>
</dbReference>
<dbReference type="Gene3D" id="3.30.1490.270">
    <property type="match status" value="1"/>
</dbReference>
<protein>
    <submittedName>
        <fullName evidence="3">Circularly permuted type 2 ATP-grasp protein</fullName>
    </submittedName>
</protein>
<feature type="domain" description="DUF403" evidence="1">
    <location>
        <begin position="506"/>
        <end position="823"/>
    </location>
</feature>
<sequence length="840" mass="94780">MDNLISNYHPLTETYSEMADPEGGLRPHWSPMINRLNAYGAENISKRWNRARRVIQQNGVTYNVAESENGISRPWELDPVPLMISPDEWEVISAGLVQRMQLLNRVLADLYGEQKLLKNGTLPSELILANRAFLRSCCPIKPPQNQFLTMLAVDLARAPNGEWRVVKDLTQAPSGAGYALENRIIISRTFPTMYRECRIERLAGFFSTLRNRLAELSPRKVENPRIVILTPGMMSESYFEHAYLSRYLGFPLVQGNDLTVRENQVFLKTLGGLRQVDVILRRQNDSDCDPLELNQASGLGIPGLVQAAVSGEVVITNALGSGLAETPALLPFYPMLCRHLLNEEPRLWTVPTWWCGQNLEMNQVIDNLDDFVIKRSFSGSHEHPIFPRHLLPEAREKLIGRIKDDPKRFIAQENTSLSAAPCWRDGHLTPRHSMLRAFIVATRTGWKVMPGGLTRISSKSDSTVVSMERGGGSKDTWIPARGQVEKITLLPKSGNEMELSRGEDNLSSRVADNLFWLGRYIQRAELQTRTLRTVLRRMTEETLPDGTPELPELIRTLGVLTDLSRKNTPIKNPIVEMDRTRAFLDSVIFARNQPNNLYAALNNAGKIGAMVRDRMSMDAWRILDRLARELQAATGEDELTDIADMLDNLLVPLSAFSGMGFESMTHGYAWRFMDMGFRLERAVMSAMLLKELLTSPDPYEAPMLDAILEIGSSSITYRTRYQSNAAVLPLLDLLVSDPSNPRSIAFQLELLNEHIRELSNLPRLGQLTEQIQSEELVRFVEDFDLSMITAFDAEGNRPRLAEYLERIIDKVQELSILINERYLSHVQSTSKLSTLVGGGS</sequence>
<proteinExistence type="predicted"/>
<dbReference type="RefSeq" id="WP_322607482.1">
    <property type="nucleotide sequence ID" value="NZ_JARVCO010000002.1"/>
</dbReference>
<keyword evidence="4" id="KW-1185">Reference proteome</keyword>
<dbReference type="Gene3D" id="3.40.50.11290">
    <property type="match status" value="1"/>
</dbReference>
<accession>A0ABU5MTZ9</accession>
<organism evidence="3 4">
    <name type="scientific">Pontiella agarivorans</name>
    <dbReference type="NCBI Taxonomy" id="3038953"/>
    <lineage>
        <taxon>Bacteria</taxon>
        <taxon>Pseudomonadati</taxon>
        <taxon>Kiritimatiellota</taxon>
        <taxon>Kiritimatiellia</taxon>
        <taxon>Kiritimatiellales</taxon>
        <taxon>Pontiellaceae</taxon>
        <taxon>Pontiella</taxon>
    </lineage>
</organism>
<dbReference type="Pfam" id="PF14403">
    <property type="entry name" value="CP_ATPgrasp_2"/>
    <property type="match status" value="1"/>
</dbReference>
<dbReference type="InterPro" id="IPR051680">
    <property type="entry name" value="ATP-dep_Glu-Cys_Ligase-2"/>
</dbReference>
<evidence type="ECO:0000259" key="1">
    <source>
        <dbReference type="Pfam" id="PF04168"/>
    </source>
</evidence>